<proteinExistence type="predicted"/>
<reference evidence="1" key="1">
    <citation type="submission" date="2020-04" db="EMBL/GenBank/DDBJ databases">
        <title>Deep metagenomics examines the oral microbiome during advanced dental caries in children, revealing novel taxa and co-occurrences with host molecules.</title>
        <authorList>
            <person name="Baker J.L."/>
            <person name="Morton J.T."/>
            <person name="Dinis M."/>
            <person name="Alvarez R."/>
            <person name="Tran N.C."/>
            <person name="Knight R."/>
            <person name="Edlund A."/>
        </authorList>
    </citation>
    <scope>NUCLEOTIDE SEQUENCE</scope>
    <source>
        <strain evidence="1">JCVI_3_bin.11</strain>
    </source>
</reference>
<gene>
    <name evidence="1" type="ORF">HXK24_00945</name>
    <name evidence="2" type="ORF">M3I19_07585</name>
</gene>
<sequence>MQKYFWRETPAHHYPTSYRRLLSTRQLHLPRAKLLGGDPVMPSSFPSVGHAGLRARLADRFSRKPEAPP</sequence>
<accession>A0A9D6ADK5</accession>
<organism evidence="1 3">
    <name type="scientific">Lancefieldella parvula</name>
    <dbReference type="NCBI Taxonomy" id="1382"/>
    <lineage>
        <taxon>Bacteria</taxon>
        <taxon>Bacillati</taxon>
        <taxon>Actinomycetota</taxon>
        <taxon>Coriobacteriia</taxon>
        <taxon>Coriobacteriales</taxon>
        <taxon>Atopobiaceae</taxon>
        <taxon>Lancefieldella</taxon>
    </lineage>
</organism>
<evidence type="ECO:0000313" key="3">
    <source>
        <dbReference type="Proteomes" id="UP000787322"/>
    </source>
</evidence>
<dbReference type="EMBL" id="CP097092">
    <property type="protein sequence ID" value="UQF78114.1"/>
    <property type="molecule type" value="Genomic_DNA"/>
</dbReference>
<evidence type="ECO:0000313" key="1">
    <source>
        <dbReference type="EMBL" id="MBF4802387.1"/>
    </source>
</evidence>
<reference evidence="2" key="2">
    <citation type="submission" date="2022-05" db="EMBL/GenBank/DDBJ databases">
        <title>Using nanopore sequencing to obtain complete genomes from saliva samples.</title>
        <authorList>
            <person name="Baker J.L."/>
        </authorList>
    </citation>
    <scope>NUCLEOTIDE SEQUENCE</scope>
    <source>
        <strain evidence="2">JCVI-JB-Lp32</strain>
    </source>
</reference>
<dbReference type="Proteomes" id="UP000787322">
    <property type="component" value="Unassembled WGS sequence"/>
</dbReference>
<dbReference type="AlphaFoldDB" id="A0A9D6ADK5"/>
<dbReference type="EMBL" id="JABZGU010000009">
    <property type="protein sequence ID" value="MBF4802387.1"/>
    <property type="molecule type" value="Genomic_DNA"/>
</dbReference>
<dbReference type="Proteomes" id="UP000831562">
    <property type="component" value="Chromosome"/>
</dbReference>
<evidence type="ECO:0000313" key="2">
    <source>
        <dbReference type="EMBL" id="UQF78114.1"/>
    </source>
</evidence>
<protein>
    <submittedName>
        <fullName evidence="1">Uncharacterized protein</fullName>
    </submittedName>
</protein>
<name>A0A9D6ADK5_9ACTN</name>